<organism evidence="4 5">
    <name type="scientific">Trichogramma brassicae</name>
    <dbReference type="NCBI Taxonomy" id="86971"/>
    <lineage>
        <taxon>Eukaryota</taxon>
        <taxon>Metazoa</taxon>
        <taxon>Ecdysozoa</taxon>
        <taxon>Arthropoda</taxon>
        <taxon>Hexapoda</taxon>
        <taxon>Insecta</taxon>
        <taxon>Pterygota</taxon>
        <taxon>Neoptera</taxon>
        <taxon>Endopterygota</taxon>
        <taxon>Hymenoptera</taxon>
        <taxon>Apocrita</taxon>
        <taxon>Proctotrupomorpha</taxon>
        <taxon>Chalcidoidea</taxon>
        <taxon>Trichogrammatidae</taxon>
        <taxon>Trichogramma</taxon>
    </lineage>
</organism>
<feature type="transmembrane region" description="Helical" evidence="3">
    <location>
        <begin position="435"/>
        <end position="456"/>
    </location>
</feature>
<dbReference type="InterPro" id="IPR036770">
    <property type="entry name" value="Ankyrin_rpt-contain_sf"/>
</dbReference>
<dbReference type="InterPro" id="IPR002110">
    <property type="entry name" value="Ankyrin_rpt"/>
</dbReference>
<dbReference type="PANTHER" id="PTHR11360:SF306">
    <property type="entry name" value="RE01051P"/>
    <property type="match status" value="1"/>
</dbReference>
<dbReference type="SUPFAM" id="SSF48403">
    <property type="entry name" value="Ankyrin repeat"/>
    <property type="match status" value="1"/>
</dbReference>
<feature type="compositionally biased region" description="Basic and acidic residues" evidence="2">
    <location>
        <begin position="1234"/>
        <end position="1246"/>
    </location>
</feature>
<dbReference type="PROSITE" id="PS50297">
    <property type="entry name" value="ANK_REP_REGION"/>
    <property type="match status" value="1"/>
</dbReference>
<dbReference type="Gene3D" id="1.20.1250.20">
    <property type="entry name" value="MFS general substrate transporter like domains"/>
    <property type="match status" value="2"/>
</dbReference>
<feature type="compositionally biased region" description="Basic and acidic residues" evidence="2">
    <location>
        <begin position="1024"/>
        <end position="1041"/>
    </location>
</feature>
<feature type="transmembrane region" description="Helical" evidence="3">
    <location>
        <begin position="338"/>
        <end position="357"/>
    </location>
</feature>
<dbReference type="SMART" id="SM00248">
    <property type="entry name" value="ANK"/>
    <property type="match status" value="3"/>
</dbReference>
<keyword evidence="3" id="KW-0472">Membrane</keyword>
<keyword evidence="5" id="KW-1185">Reference proteome</keyword>
<feature type="compositionally biased region" description="Basic and acidic residues" evidence="2">
    <location>
        <begin position="1117"/>
        <end position="1129"/>
    </location>
</feature>
<feature type="transmembrane region" description="Helical" evidence="3">
    <location>
        <begin position="712"/>
        <end position="733"/>
    </location>
</feature>
<keyword evidence="3" id="KW-1133">Transmembrane helix</keyword>
<feature type="compositionally biased region" description="Low complexity" evidence="2">
    <location>
        <begin position="627"/>
        <end position="640"/>
    </location>
</feature>
<dbReference type="Pfam" id="PF07690">
    <property type="entry name" value="MFS_1"/>
    <property type="match status" value="1"/>
</dbReference>
<dbReference type="EMBL" id="CADCXV010000728">
    <property type="protein sequence ID" value="CAB0033893.1"/>
    <property type="molecule type" value="Genomic_DNA"/>
</dbReference>
<feature type="compositionally biased region" description="Polar residues" evidence="2">
    <location>
        <begin position="1130"/>
        <end position="1143"/>
    </location>
</feature>
<feature type="transmembrane region" description="Helical" evidence="3">
    <location>
        <begin position="772"/>
        <end position="791"/>
    </location>
</feature>
<feature type="transmembrane region" description="Helical" evidence="3">
    <location>
        <begin position="677"/>
        <end position="700"/>
    </location>
</feature>
<keyword evidence="3" id="KW-0812">Transmembrane</keyword>
<protein>
    <submittedName>
        <fullName evidence="4">Uncharacterized protein</fullName>
    </submittedName>
</protein>
<feature type="transmembrane region" description="Helical" evidence="3">
    <location>
        <begin position="299"/>
        <end position="318"/>
    </location>
</feature>
<feature type="compositionally biased region" description="Basic and acidic residues" evidence="2">
    <location>
        <begin position="1052"/>
        <end position="1061"/>
    </location>
</feature>
<gene>
    <name evidence="4" type="ORF">TBRA_LOCUS5791</name>
</gene>
<dbReference type="CDD" id="cd17352">
    <property type="entry name" value="MFS_MCT_SLC16"/>
    <property type="match status" value="1"/>
</dbReference>
<evidence type="ECO:0000256" key="3">
    <source>
        <dbReference type="SAM" id="Phobius"/>
    </source>
</evidence>
<feature type="region of interest" description="Disordered" evidence="2">
    <location>
        <begin position="1397"/>
        <end position="1427"/>
    </location>
</feature>
<feature type="repeat" description="ANK" evidence="1">
    <location>
        <begin position="1534"/>
        <end position="1566"/>
    </location>
</feature>
<evidence type="ECO:0000313" key="5">
    <source>
        <dbReference type="Proteomes" id="UP000479190"/>
    </source>
</evidence>
<dbReference type="GO" id="GO:0008028">
    <property type="term" value="F:monocarboxylic acid transmembrane transporter activity"/>
    <property type="evidence" value="ECO:0007669"/>
    <property type="project" value="TreeGrafter"/>
</dbReference>
<feature type="region of interest" description="Disordered" evidence="2">
    <location>
        <begin position="1289"/>
        <end position="1346"/>
    </location>
</feature>
<dbReference type="SUPFAM" id="SSF103473">
    <property type="entry name" value="MFS general substrate transporter"/>
    <property type="match status" value="1"/>
</dbReference>
<name>A0A6H5I7E5_9HYME</name>
<dbReference type="InterPro" id="IPR036259">
    <property type="entry name" value="MFS_trans_sf"/>
</dbReference>
<sequence>MEQDVTAVVARAATTPYAHQRSGCHCSSYEPLELGLCVKSSEPPTTAAAAAAALTADIIEGDCCFALPYQLLNATTASSTRISSSSSSQLRISMSLPREWSLHHNPQQELLYYGRSSVPSCHAHAGCTGVGAMAGLPLNGDQPLIVTASSQEMVSTQQQQQAHVIDENMNQQHANLLGSLFSIHSAPVFDVSNGADDAAVRPASLVVQATATSTPLVPPHISPPDTIEDEDNDNLLTISSLTARPLIAKSRELSSHKRKQTANGSQQKKAQKKRKRLEDKRRERHRLERKLHLVEPLDGGYGWVVVFGAFFVQFWVAGLVKSYGVLYVEVMEMFSDSSATVASWIPAILSALCLALGMHRINIAPVTSMLSQKYSCRAVVFVGGLFCSLGLIISYFATNLYHLLFTFGVLTGIGGGLSTTPGIILVSQYFDKHRALANGICVSGTAAGGFVFPMLIEYLVASFGFHGTLLILGGCMLHVCASATLYRPLEANYPDLVEDEPAAPPVPQPMIEEPQKQQQQQLEMLFANNDQTLKNNMLNELFHQNVQLNVSELTDSEEEKDILGKAPSVNKPISKIRSSSMLHSVEDLSTDSTCFYKSRSSVRSLRASNLAVCRDSYGDSLAQQHLQKQQQQQQQQQQLQMTGSTSETHEQSASKESLAQRFFTRYIDLGLLKETRFIMMCLSVALMSTGSPYMLYYLPAYVLARGYTKSEAGYLVAISAALDLCGRLGLGWLSDLQLFDRRKGYIGSIIGAGLAVLLVPIGNSFYVLAGSVALYGLCLGCWFLLVPVLLADQFGTDKISSSYGLPLENQEAVSRLLLTFDPGSRTKQRETEDMPKPTCCGVDYSSKPVRVQEGWNCSWQEPAKKQVVREVVRGPFQRPRVVKFSPYVVLSSCKSCTRSAELARGRRATERNGIPDPWLEYLAARDKKHGGDDDRARLQKRDARYTQLLWKRIGFSFAQGIPDPWRGAVRVPIVLNPTETLHQCENKGCSGKASEDKAVSCCLTIEFSGPDDDKSPKAATESKPPNDWKFRNDDNYQEKKISRNQSINTEFSEMRDSRNDSLKSVVRSPIDSDDEVGEKKQRNSSKVSFFESEAERLSRVSATRPSEPKKMSVMSTIEERYSSSSEVHRPSQSSQLKKISIASTEEKRNSSTSRGYDADTSPRRSSEVQRPSRASEPKKMSISSLEKKRNSSSSRPDYDDVDTYLSRRSEVQRPSEASPTMSEPKKTSIASTTSEKRNSPASRRCDVNTCPRRRLTLQLADGQQDELKKCLKQIDRRISITQQALKSPVFTDKRIQTPISTPPGQRRKKSSVVASVNDDDDESSPRVSGAKIIDPKRRSAKLPSWQRQSAGDDCIGVICLMQQLEGKDDDLTGISMDFGQDKKNGEYMLVSQQQQNSVANGKATSNGSSALMNGTPKKTNKRKKSVLTDDPRYSISEAPQWFVVNTGYKDEPQFTEIRVPLLHRTTAVHHTVRNVTDCDHLVLELFKIYNRYDINYVDEAGYSHFHVACRAGFVNIVAKFIEFDQDLNILDPKTGDSPLHLAVRCRHEKVVALLLSKGADPNIHNLQKFTPLLEMCNTLRNNFSNENEDSEKTKDDIEFA</sequence>
<keyword evidence="1" id="KW-0040">ANK repeat</keyword>
<dbReference type="Proteomes" id="UP000479190">
    <property type="component" value="Unassembled WGS sequence"/>
</dbReference>
<dbReference type="InterPro" id="IPR011701">
    <property type="entry name" value="MFS"/>
</dbReference>
<feature type="compositionally biased region" description="Polar residues" evidence="2">
    <location>
        <begin position="1397"/>
        <end position="1412"/>
    </location>
</feature>
<dbReference type="PROSITE" id="PS50088">
    <property type="entry name" value="ANK_REPEAT"/>
    <property type="match status" value="1"/>
</dbReference>
<dbReference type="InterPro" id="IPR050327">
    <property type="entry name" value="Proton-linked_MCT"/>
</dbReference>
<feature type="compositionally biased region" description="Basic and acidic residues" evidence="2">
    <location>
        <begin position="1173"/>
        <end position="1189"/>
    </location>
</feature>
<dbReference type="PANTHER" id="PTHR11360">
    <property type="entry name" value="MONOCARBOXYLATE TRANSPORTER"/>
    <property type="match status" value="1"/>
</dbReference>
<feature type="region of interest" description="Disordered" evidence="2">
    <location>
        <begin position="627"/>
        <end position="653"/>
    </location>
</feature>
<accession>A0A6H5I7E5</accession>
<evidence type="ECO:0000256" key="1">
    <source>
        <dbReference type="PROSITE-ProRule" id="PRU00023"/>
    </source>
</evidence>
<proteinExistence type="predicted"/>
<evidence type="ECO:0000313" key="4">
    <source>
        <dbReference type="EMBL" id="CAB0033893.1"/>
    </source>
</evidence>
<dbReference type="Pfam" id="PF12796">
    <property type="entry name" value="Ank_2"/>
    <property type="match status" value="1"/>
</dbReference>
<feature type="transmembrane region" description="Helical" evidence="3">
    <location>
        <begin position="403"/>
        <end position="426"/>
    </location>
</feature>
<feature type="transmembrane region" description="Helical" evidence="3">
    <location>
        <begin position="378"/>
        <end position="397"/>
    </location>
</feature>
<dbReference type="Gene3D" id="1.25.40.20">
    <property type="entry name" value="Ankyrin repeat-containing domain"/>
    <property type="match status" value="1"/>
</dbReference>
<feature type="compositionally biased region" description="Basic and acidic residues" evidence="2">
    <location>
        <begin position="1156"/>
        <end position="1167"/>
    </location>
</feature>
<feature type="transmembrane region" description="Helical" evidence="3">
    <location>
        <begin position="745"/>
        <end position="766"/>
    </location>
</feature>
<reference evidence="4 5" key="1">
    <citation type="submission" date="2020-02" db="EMBL/GenBank/DDBJ databases">
        <authorList>
            <person name="Ferguson B K."/>
        </authorList>
    </citation>
    <scope>NUCLEOTIDE SEQUENCE [LARGE SCALE GENOMIC DNA]</scope>
</reference>
<feature type="region of interest" description="Disordered" evidence="2">
    <location>
        <begin position="1010"/>
        <end position="1247"/>
    </location>
</feature>
<evidence type="ECO:0000256" key="2">
    <source>
        <dbReference type="SAM" id="MobiDB-lite"/>
    </source>
</evidence>
<dbReference type="OrthoDB" id="2213137at2759"/>
<feature type="region of interest" description="Disordered" evidence="2">
    <location>
        <begin position="250"/>
        <end position="282"/>
    </location>
</feature>
<dbReference type="FunFam" id="1.20.1250.20:FF:000320">
    <property type="entry name" value="Monocarboxylate transporter"/>
    <property type="match status" value="1"/>
</dbReference>